<dbReference type="SUPFAM" id="SSF55729">
    <property type="entry name" value="Acyl-CoA N-acyltransferases (Nat)"/>
    <property type="match status" value="1"/>
</dbReference>
<evidence type="ECO:0000256" key="2">
    <source>
        <dbReference type="ARBA" id="ARBA00022490"/>
    </source>
</evidence>
<evidence type="ECO:0000256" key="4">
    <source>
        <dbReference type="ARBA" id="ARBA00023315"/>
    </source>
</evidence>
<sequence>MGNEEVNYYFRPMTVKDVDEVLAIEHVSFPTPWSRSAFVTELTESRLSHYWVCVEPAEKEARVALFSAEPEKGERVIGYAGVWIILDEVHITTIAVHPERRGEGLGEALLEYIFFETAQLGGERITLEVRPSNTNALALYRKRGFQEVGCRRGYYTDTGEDAIIMWRELDIPKNRSRNGEG</sequence>
<comment type="similarity">
    <text evidence="1">Belongs to the acetyltransferase family. RimI subfamily.</text>
</comment>
<dbReference type="InterPro" id="IPR050680">
    <property type="entry name" value="YpeA/RimI_acetyltransf"/>
</dbReference>
<keyword evidence="3 6" id="KW-0808">Transferase</keyword>
<gene>
    <name evidence="6" type="primary">rimI</name>
    <name evidence="6" type="ORF">GTO91_09265</name>
</gene>
<keyword evidence="6" id="KW-0687">Ribonucleoprotein</keyword>
<dbReference type="Gene3D" id="3.40.630.30">
    <property type="match status" value="1"/>
</dbReference>
<evidence type="ECO:0000256" key="1">
    <source>
        <dbReference type="ARBA" id="ARBA00005395"/>
    </source>
</evidence>
<dbReference type="CDD" id="cd04301">
    <property type="entry name" value="NAT_SF"/>
    <property type="match status" value="1"/>
</dbReference>
<evidence type="ECO:0000313" key="6">
    <source>
        <dbReference type="EMBL" id="MZP29890.1"/>
    </source>
</evidence>
<organism evidence="6 7">
    <name type="scientific">Heliomicrobium undosum</name>
    <dbReference type="NCBI Taxonomy" id="121734"/>
    <lineage>
        <taxon>Bacteria</taxon>
        <taxon>Bacillati</taxon>
        <taxon>Bacillota</taxon>
        <taxon>Clostridia</taxon>
        <taxon>Eubacteriales</taxon>
        <taxon>Heliobacteriaceae</taxon>
        <taxon>Heliomicrobium</taxon>
    </lineage>
</organism>
<protein>
    <submittedName>
        <fullName evidence="6">Ribosomal protein S18-alanine N-acetyltransferase</fullName>
    </submittedName>
</protein>
<dbReference type="NCBIfam" id="TIGR01575">
    <property type="entry name" value="rimI"/>
    <property type="match status" value="1"/>
</dbReference>
<name>A0A845L5E7_9FIRM</name>
<dbReference type="InterPro" id="IPR006464">
    <property type="entry name" value="AcTrfase_RimI/Ard1"/>
</dbReference>
<dbReference type="GO" id="GO:0005840">
    <property type="term" value="C:ribosome"/>
    <property type="evidence" value="ECO:0007669"/>
    <property type="project" value="UniProtKB-KW"/>
</dbReference>
<reference evidence="6 7" key="1">
    <citation type="submission" date="2020-01" db="EMBL/GenBank/DDBJ databases">
        <title>Whole-genome sequence of Heliobacterium undosum DSM 13378.</title>
        <authorList>
            <person name="Kyndt J.A."/>
            <person name="Meyer T.E."/>
        </authorList>
    </citation>
    <scope>NUCLEOTIDE SEQUENCE [LARGE SCALE GENOMIC DNA]</scope>
    <source>
        <strain evidence="6 7">DSM 13378</strain>
    </source>
</reference>
<dbReference type="PROSITE" id="PS51186">
    <property type="entry name" value="GNAT"/>
    <property type="match status" value="1"/>
</dbReference>
<keyword evidence="7" id="KW-1185">Reference proteome</keyword>
<evidence type="ECO:0000313" key="7">
    <source>
        <dbReference type="Proteomes" id="UP000463470"/>
    </source>
</evidence>
<keyword evidence="6" id="KW-0689">Ribosomal protein</keyword>
<comment type="caution">
    <text evidence="6">The sequence shown here is derived from an EMBL/GenBank/DDBJ whole genome shotgun (WGS) entry which is preliminary data.</text>
</comment>
<dbReference type="AlphaFoldDB" id="A0A845L5E7"/>
<dbReference type="EMBL" id="WXEY01000008">
    <property type="protein sequence ID" value="MZP29890.1"/>
    <property type="molecule type" value="Genomic_DNA"/>
</dbReference>
<dbReference type="PANTHER" id="PTHR43420:SF44">
    <property type="entry name" value="ACETYLTRANSFERASE YPEA"/>
    <property type="match status" value="1"/>
</dbReference>
<feature type="domain" description="N-acetyltransferase" evidence="5">
    <location>
        <begin position="8"/>
        <end position="170"/>
    </location>
</feature>
<proteinExistence type="inferred from homology"/>
<dbReference type="Proteomes" id="UP000463470">
    <property type="component" value="Unassembled WGS sequence"/>
</dbReference>
<dbReference type="Pfam" id="PF00583">
    <property type="entry name" value="Acetyltransf_1"/>
    <property type="match status" value="1"/>
</dbReference>
<dbReference type="PANTHER" id="PTHR43420">
    <property type="entry name" value="ACETYLTRANSFERASE"/>
    <property type="match status" value="1"/>
</dbReference>
<evidence type="ECO:0000259" key="5">
    <source>
        <dbReference type="PROSITE" id="PS51186"/>
    </source>
</evidence>
<accession>A0A845L5E7</accession>
<dbReference type="OrthoDB" id="9794566at2"/>
<dbReference type="GO" id="GO:0008080">
    <property type="term" value="F:N-acetyltransferase activity"/>
    <property type="evidence" value="ECO:0007669"/>
    <property type="project" value="InterPro"/>
</dbReference>
<dbReference type="InterPro" id="IPR016181">
    <property type="entry name" value="Acyl_CoA_acyltransferase"/>
</dbReference>
<dbReference type="RefSeq" id="WP_161258180.1">
    <property type="nucleotide sequence ID" value="NZ_WXEY01000008.1"/>
</dbReference>
<keyword evidence="2" id="KW-0963">Cytoplasm</keyword>
<evidence type="ECO:0000256" key="3">
    <source>
        <dbReference type="ARBA" id="ARBA00022679"/>
    </source>
</evidence>
<keyword evidence="4" id="KW-0012">Acyltransferase</keyword>
<dbReference type="InterPro" id="IPR000182">
    <property type="entry name" value="GNAT_dom"/>
</dbReference>